<dbReference type="PANTHER" id="PTHR36925">
    <property type="entry name" value="COBALT-PRECORRIN-6A REDUCTASE"/>
    <property type="match status" value="1"/>
</dbReference>
<dbReference type="GO" id="GO:0009236">
    <property type="term" value="P:cobalamin biosynthetic process"/>
    <property type="evidence" value="ECO:0007669"/>
    <property type="project" value="UniProtKB-UniPathway"/>
</dbReference>
<proteinExistence type="predicted"/>
<name>A0A415E392_9FIRM</name>
<dbReference type="STRING" id="1776384.GCA_900086585_03654"/>
<keyword evidence="5" id="KW-1185">Reference proteome</keyword>
<dbReference type="Proteomes" id="UP000284841">
    <property type="component" value="Unassembled WGS sequence"/>
</dbReference>
<dbReference type="AlphaFoldDB" id="A0A415E392"/>
<evidence type="ECO:0000256" key="3">
    <source>
        <dbReference type="ARBA" id="ARBA00023002"/>
    </source>
</evidence>
<dbReference type="UniPathway" id="UPA00148"/>
<dbReference type="EMBL" id="QRMS01000002">
    <property type="protein sequence ID" value="RHJ88090.1"/>
    <property type="molecule type" value="Genomic_DNA"/>
</dbReference>
<keyword evidence="2" id="KW-0169">Cobalamin biosynthesis</keyword>
<dbReference type="OrthoDB" id="9780707at2"/>
<accession>A0A415E392</accession>
<protein>
    <submittedName>
        <fullName evidence="4">Precorrin-6A reductase</fullName>
        <ecNumber evidence="4">1.3.1.54</ecNumber>
    </submittedName>
</protein>
<dbReference type="RefSeq" id="WP_118334627.1">
    <property type="nucleotide sequence ID" value="NZ_AP025567.1"/>
</dbReference>
<gene>
    <name evidence="4" type="primary">cobK</name>
    <name evidence="4" type="ORF">DW099_06630</name>
</gene>
<keyword evidence="3 4" id="KW-0560">Oxidoreductase</keyword>
<reference evidence="4 5" key="1">
    <citation type="submission" date="2018-08" db="EMBL/GenBank/DDBJ databases">
        <title>A genome reference for cultivated species of the human gut microbiota.</title>
        <authorList>
            <person name="Zou Y."/>
            <person name="Xue W."/>
            <person name="Luo G."/>
        </authorList>
    </citation>
    <scope>NUCLEOTIDE SEQUENCE [LARGE SCALE GENOMIC DNA]</scope>
    <source>
        <strain evidence="4 5">AM07-24</strain>
    </source>
</reference>
<organism evidence="4 5">
    <name type="scientific">Emergencia timonensis</name>
    <dbReference type="NCBI Taxonomy" id="1776384"/>
    <lineage>
        <taxon>Bacteria</taxon>
        <taxon>Bacillati</taxon>
        <taxon>Bacillota</taxon>
        <taxon>Clostridia</taxon>
        <taxon>Peptostreptococcales</taxon>
        <taxon>Anaerovoracaceae</taxon>
        <taxon>Emergencia</taxon>
    </lineage>
</organism>
<dbReference type="PANTHER" id="PTHR36925:SF1">
    <property type="entry name" value="COBALT-PRECORRIN-6A REDUCTASE"/>
    <property type="match status" value="1"/>
</dbReference>
<evidence type="ECO:0000256" key="2">
    <source>
        <dbReference type="ARBA" id="ARBA00022573"/>
    </source>
</evidence>
<dbReference type="EC" id="1.3.1.54" evidence="4"/>
<comment type="caution">
    <text evidence="4">The sequence shown here is derived from an EMBL/GenBank/DDBJ whole genome shotgun (WGS) entry which is preliminary data.</text>
</comment>
<sequence length="280" mass="31467">MDTKISKKTACATPRFDCIDHCPDCNFQCNQKILVFAGTFEGHELAKYFDQRGWNRCADFCVATEYGTETFSDIKGLSIIEGRLNEAAMEELLKSGPYGLVVDATHPYAKAVTENLQKACQISHVEYVRLLRREGFFDYEGVNTVESAEEAVAYLLETEGKILLTTGSKELSKYRRLSDRIVARVLPSQDSLRLCFDAGIPAKNIICMQGPFTKEMNLATMEQYGCKWLVTKNTGKPGGFDDKVRLCEEGYRIIVIGRPQAETGLSLEEVKERVEAFYGE</sequence>
<evidence type="ECO:0000313" key="5">
    <source>
        <dbReference type="Proteomes" id="UP000284841"/>
    </source>
</evidence>
<comment type="pathway">
    <text evidence="1">Cofactor biosynthesis; adenosylcobalamin biosynthesis.</text>
</comment>
<dbReference type="InterPro" id="IPR003723">
    <property type="entry name" value="Precorrin-6x_reduct"/>
</dbReference>
<dbReference type="Pfam" id="PF02571">
    <property type="entry name" value="CbiJ"/>
    <property type="match status" value="1"/>
</dbReference>
<evidence type="ECO:0000256" key="1">
    <source>
        <dbReference type="ARBA" id="ARBA00004953"/>
    </source>
</evidence>
<dbReference type="GO" id="GO:0016994">
    <property type="term" value="F:precorrin-6A reductase activity"/>
    <property type="evidence" value="ECO:0007669"/>
    <property type="project" value="UniProtKB-EC"/>
</dbReference>
<evidence type="ECO:0000313" key="4">
    <source>
        <dbReference type="EMBL" id="RHJ88090.1"/>
    </source>
</evidence>
<dbReference type="PROSITE" id="PS51014">
    <property type="entry name" value="COBK_CBIJ"/>
    <property type="match status" value="1"/>
</dbReference>
<dbReference type="NCBIfam" id="TIGR00715">
    <property type="entry name" value="precor6x_red"/>
    <property type="match status" value="1"/>
</dbReference>